<comment type="caution">
    <text evidence="2">The sequence shown here is derived from an EMBL/GenBank/DDBJ whole genome shotgun (WGS) entry which is preliminary data.</text>
</comment>
<protein>
    <submittedName>
        <fullName evidence="2">DUF624 domain-containing protein</fullName>
    </submittedName>
</protein>
<dbReference type="AlphaFoldDB" id="A0A7X5HV49"/>
<feature type="transmembrane region" description="Helical" evidence="1">
    <location>
        <begin position="20"/>
        <end position="41"/>
    </location>
</feature>
<organism evidence="2 3">
    <name type="scientific">Anaerotalea alkaliphila</name>
    <dbReference type="NCBI Taxonomy" id="2662126"/>
    <lineage>
        <taxon>Bacteria</taxon>
        <taxon>Bacillati</taxon>
        <taxon>Bacillota</taxon>
        <taxon>Clostridia</taxon>
        <taxon>Eubacteriales</taxon>
        <taxon>Anaerotalea</taxon>
    </lineage>
</organism>
<dbReference type="Pfam" id="PF04854">
    <property type="entry name" value="DUF624"/>
    <property type="match status" value="1"/>
</dbReference>
<dbReference type="Proteomes" id="UP000461585">
    <property type="component" value="Unassembled WGS sequence"/>
</dbReference>
<keyword evidence="3" id="KW-1185">Reference proteome</keyword>
<gene>
    <name evidence="2" type="ORF">GXN74_05645</name>
</gene>
<feature type="transmembrane region" description="Helical" evidence="1">
    <location>
        <begin position="179"/>
        <end position="202"/>
    </location>
</feature>
<keyword evidence="1" id="KW-0472">Membrane</keyword>
<evidence type="ECO:0000256" key="1">
    <source>
        <dbReference type="SAM" id="Phobius"/>
    </source>
</evidence>
<keyword evidence="1" id="KW-0812">Transmembrane</keyword>
<reference evidence="2 3" key="1">
    <citation type="submission" date="2020-01" db="EMBL/GenBank/DDBJ databases">
        <title>Anaeroalcalibacter tamaniensis gen. nov., sp. nov., moderately halophilic strictly anaerobic fermenter bacterium from mud volcano of Taman peninsula.</title>
        <authorList>
            <person name="Frolova A."/>
            <person name="Merkel A.Y."/>
            <person name="Slobodkin A.I."/>
        </authorList>
    </citation>
    <scope>NUCLEOTIDE SEQUENCE [LARGE SCALE GENOMIC DNA]</scope>
    <source>
        <strain evidence="2 3">F-3ap</strain>
    </source>
</reference>
<dbReference type="EMBL" id="JAAEEH010000011">
    <property type="protein sequence ID" value="NDL67225.1"/>
    <property type="molecule type" value="Genomic_DNA"/>
</dbReference>
<keyword evidence="1" id="KW-1133">Transmembrane helix</keyword>
<dbReference type="InterPro" id="IPR006938">
    <property type="entry name" value="DUF624"/>
</dbReference>
<feature type="transmembrane region" description="Helical" evidence="1">
    <location>
        <begin position="106"/>
        <end position="130"/>
    </location>
</feature>
<proteinExistence type="predicted"/>
<evidence type="ECO:0000313" key="2">
    <source>
        <dbReference type="EMBL" id="NDL67225.1"/>
    </source>
</evidence>
<sequence length="207" mass="23131">MRIFDLDGPVQRYGSMLFDLLVLNLLALFLSFGTAGLLLGISSMSLYHAVHQAVITGDGYAFKSFFHLFRKRFLTGTLLHLLLSAVFLVTAFNLRMLLTGVLPWSFLAPFYIFVLLEVLFLHTWLVPLAAHTELGWKDLLKFSFALSHKHLPTTLVAAGLNLVLLLLVLGMFLGVQQLGILFLFLPAFVALANSHLITVRILGKYNL</sequence>
<accession>A0A7X5HV49</accession>
<feature type="transmembrane region" description="Helical" evidence="1">
    <location>
        <begin position="73"/>
        <end position="94"/>
    </location>
</feature>
<feature type="transmembrane region" description="Helical" evidence="1">
    <location>
        <begin position="151"/>
        <end position="173"/>
    </location>
</feature>
<name>A0A7X5HV49_9FIRM</name>
<evidence type="ECO:0000313" key="3">
    <source>
        <dbReference type="Proteomes" id="UP000461585"/>
    </source>
</evidence>
<dbReference type="RefSeq" id="WP_162369948.1">
    <property type="nucleotide sequence ID" value="NZ_JAAEEH010000011.1"/>
</dbReference>